<proteinExistence type="inferred from homology"/>
<keyword evidence="11" id="KW-1185">Reference proteome</keyword>
<evidence type="ECO:0000256" key="3">
    <source>
        <dbReference type="ARBA" id="ARBA00022475"/>
    </source>
</evidence>
<evidence type="ECO:0000256" key="9">
    <source>
        <dbReference type="PIRNR" id="PIRNR038981"/>
    </source>
</evidence>
<dbReference type="Proteomes" id="UP000001819">
    <property type="component" value="Chromosome X"/>
</dbReference>
<keyword evidence="7 9" id="KW-0675">Receptor</keyword>
<keyword evidence="4 10" id="KW-0812">Transmembrane</keyword>
<keyword evidence="5 10" id="KW-1133">Transmembrane helix</keyword>
<organism evidence="11 12">
    <name type="scientific">Drosophila pseudoobscura pseudoobscura</name>
    <name type="common">Fruit fly</name>
    <dbReference type="NCBI Taxonomy" id="46245"/>
    <lineage>
        <taxon>Eukaryota</taxon>
        <taxon>Metazoa</taxon>
        <taxon>Ecdysozoa</taxon>
        <taxon>Arthropoda</taxon>
        <taxon>Hexapoda</taxon>
        <taxon>Insecta</taxon>
        <taxon>Pterygota</taxon>
        <taxon>Neoptera</taxon>
        <taxon>Endopterygota</taxon>
        <taxon>Diptera</taxon>
        <taxon>Brachycera</taxon>
        <taxon>Muscomorpha</taxon>
        <taxon>Ephydroidea</taxon>
        <taxon>Drosophilidae</taxon>
        <taxon>Drosophila</taxon>
        <taxon>Sophophora</taxon>
    </lineage>
</organism>
<dbReference type="PANTHER" id="PTHR21421">
    <property type="entry name" value="GUSTATORY RECEPTOR"/>
    <property type="match status" value="1"/>
</dbReference>
<reference evidence="12" key="1">
    <citation type="submission" date="2025-08" db="UniProtKB">
        <authorList>
            <consortium name="RefSeq"/>
        </authorList>
    </citation>
    <scope>IDENTIFICATION</scope>
    <source>
        <strain evidence="12">MV-25-SWS-2005</strain>
        <tissue evidence="12">Whole body</tissue>
    </source>
</reference>
<evidence type="ECO:0000313" key="12">
    <source>
        <dbReference type="RefSeq" id="XP_001353667.2"/>
    </source>
</evidence>
<accession>A0A6I8UD70</accession>
<dbReference type="AlphaFoldDB" id="A0A6I8UD70"/>
<evidence type="ECO:0000256" key="2">
    <source>
        <dbReference type="ARBA" id="ARBA00005327"/>
    </source>
</evidence>
<dbReference type="GO" id="GO:0007165">
    <property type="term" value="P:signal transduction"/>
    <property type="evidence" value="ECO:0007669"/>
    <property type="project" value="UniProtKB-KW"/>
</dbReference>
<gene>
    <name evidence="12" type="primary">Gr64b</name>
</gene>
<keyword evidence="3" id="KW-1003">Cell membrane</keyword>
<evidence type="ECO:0000256" key="8">
    <source>
        <dbReference type="ARBA" id="ARBA00023224"/>
    </source>
</evidence>
<evidence type="ECO:0000256" key="6">
    <source>
        <dbReference type="ARBA" id="ARBA00023136"/>
    </source>
</evidence>
<dbReference type="InParanoid" id="A0A6I8UD70"/>
<comment type="function">
    <text evidence="9">Plays a role in the sugar gustatory response.</text>
</comment>
<feature type="transmembrane region" description="Helical" evidence="10">
    <location>
        <begin position="261"/>
        <end position="286"/>
    </location>
</feature>
<keyword evidence="6 10" id="KW-0472">Membrane</keyword>
<feature type="transmembrane region" description="Helical" evidence="10">
    <location>
        <begin position="131"/>
        <end position="151"/>
    </location>
</feature>
<comment type="subcellular location">
    <subcellularLocation>
        <location evidence="1">Cell membrane</location>
        <topology evidence="1">Multi-pass membrane protein</topology>
    </subcellularLocation>
</comment>
<dbReference type="PANTHER" id="PTHR21421:SF35">
    <property type="entry name" value="GUSTATORY RECEPTOR FOR SUGAR TASTE 64B-RELATED"/>
    <property type="match status" value="1"/>
</dbReference>
<comment type="similarity">
    <text evidence="2">Belongs to the insect chemoreceptor superfamily. Gustatory receptor (GR) family. Gr5a subfamily.</text>
</comment>
<feature type="transmembrane region" description="Helical" evidence="10">
    <location>
        <begin position="80"/>
        <end position="98"/>
    </location>
</feature>
<name>A0A6I8UD70_DROPS</name>
<evidence type="ECO:0000256" key="5">
    <source>
        <dbReference type="ARBA" id="ARBA00022989"/>
    </source>
</evidence>
<keyword evidence="8 9" id="KW-0807">Transducer</keyword>
<sequence length="406" mass="47639">MPQGETFHRAVSKVLFISQIYGLLPVSNVRALDVEDIRYRWLSPRIFYSALIIALNICEFGAVLNYVGQVAINFHNSSTLSLYVVCLLEHFFFWRLAIQWPSIMRSWHSVEQLFLRVPYRFYGEYRMKKRIYIVFSVVMLSALAEHCLLLTNSFHLSNMERTQCKNNVTYFESIYRWERPHLYMILPYHFWMLPFLEWINETIAYPRSFTDCFIMCIGIGLAARFHQLYRRIAAVHRKVMPAVFWTEVRQHYLALKRLVRLLDAAIAPLVLLAFGNNMSFICFQLFNSFKNIGVDFMVMLAFWYSLVFAVVRTLLTIFVASSINDFERKIVTALRDVPSRAWSIEVQRFSEHLGNDMTALSGSGFFYLTRSLVLAMGTTIITYELMISDVINQGGIRQKTQYCREF</sequence>
<dbReference type="KEGG" id="dpo:4813578"/>
<dbReference type="Pfam" id="PF06151">
    <property type="entry name" value="Trehalose_recp"/>
    <property type="match status" value="1"/>
</dbReference>
<feature type="transmembrane region" description="Helical" evidence="10">
    <location>
        <begin position="46"/>
        <end position="68"/>
    </location>
</feature>
<evidence type="ECO:0000256" key="4">
    <source>
        <dbReference type="ARBA" id="ARBA00022692"/>
    </source>
</evidence>
<feature type="transmembrane region" description="Helical" evidence="10">
    <location>
        <begin position="203"/>
        <end position="223"/>
    </location>
</feature>
<evidence type="ECO:0000256" key="7">
    <source>
        <dbReference type="ARBA" id="ARBA00023170"/>
    </source>
</evidence>
<feature type="transmembrane region" description="Helical" evidence="10">
    <location>
        <begin position="298"/>
        <end position="320"/>
    </location>
</feature>
<dbReference type="GO" id="GO:0005886">
    <property type="term" value="C:plasma membrane"/>
    <property type="evidence" value="ECO:0007669"/>
    <property type="project" value="UniProtKB-SubCell"/>
</dbReference>
<evidence type="ECO:0000313" key="11">
    <source>
        <dbReference type="Proteomes" id="UP000001819"/>
    </source>
</evidence>
<dbReference type="InterPro" id="IPR009318">
    <property type="entry name" value="Gustatory_rcpt"/>
</dbReference>
<dbReference type="FunCoup" id="A0A6I8UD70">
    <property type="interactions" value="3"/>
</dbReference>
<protein>
    <recommendedName>
        <fullName evidence="9">Gustatory receptor</fullName>
    </recommendedName>
</protein>
<dbReference type="RefSeq" id="XP_001353667.2">
    <property type="nucleotide sequence ID" value="XM_001353631.4"/>
</dbReference>
<dbReference type="GO" id="GO:0033041">
    <property type="term" value="F:sweet taste receptor activity"/>
    <property type="evidence" value="ECO:0007669"/>
    <property type="project" value="TreeGrafter"/>
</dbReference>
<dbReference type="PIRSF" id="PIRSF038981">
    <property type="entry name" value="GRP"/>
    <property type="match status" value="1"/>
</dbReference>
<evidence type="ECO:0000256" key="10">
    <source>
        <dbReference type="SAM" id="Phobius"/>
    </source>
</evidence>
<evidence type="ECO:0000256" key="1">
    <source>
        <dbReference type="ARBA" id="ARBA00004651"/>
    </source>
</evidence>